<accession>A0A2N0H2Z1</accession>
<keyword evidence="3" id="KW-1185">Reference proteome</keyword>
<feature type="transmembrane region" description="Helical" evidence="1">
    <location>
        <begin position="137"/>
        <end position="155"/>
    </location>
</feature>
<evidence type="ECO:0000256" key="1">
    <source>
        <dbReference type="SAM" id="Phobius"/>
    </source>
</evidence>
<keyword evidence="1" id="KW-1133">Transmembrane helix</keyword>
<name>A0A2N0H2Z1_9SPHN</name>
<proteinExistence type="predicted"/>
<keyword evidence="1" id="KW-0472">Membrane</keyword>
<reference evidence="2 3" key="1">
    <citation type="submission" date="2017-11" db="EMBL/GenBank/DDBJ databases">
        <title>Genomic Encyclopedia of Type Strains, Phase III (KMG-III): the genomes of soil and plant-associated and newly described type strains.</title>
        <authorList>
            <person name="Whitman W."/>
        </authorList>
    </citation>
    <scope>NUCLEOTIDE SEQUENCE [LARGE SCALE GENOMIC DNA]</scope>
    <source>
        <strain evidence="2 3">CGMCC 1.12274</strain>
    </source>
</reference>
<keyword evidence="1" id="KW-0812">Transmembrane</keyword>
<sequence length="441" mass="47918">MLDPRRTKPNPVPVAARSTSLMAVYALMIAAWMIDFRVSADSAVSGLQVIFLIIFLVMAFAFVVLDRDPRFHAPGMLWTVAAATLFMIAGFLSGMLRNQSYDAMIRNVIPTFVYVTTFYATVRVVMSQDLRRLRKLLAIMCLGYVVSGVLVYWAIEGRLDLSNVRFQILSGATIAALSYVECLVLFGLTMTEWGALVSGLAAVFLSVTRTFLVTALFQFVSLVPGAFRLFSRRVIVLSGAALILVAAAATVGAFGVARWTDRLATPGSERSTDATLFTRQSETRYMLDAFTANAQSVLIGNGLAAETTYYLPNEIGGGAAHSVGFGHNQHVSILFIAGLLGGGMLLFVHLVQMVQSFRFMAALSRLADRHSDLLFLCAWGALMIIGAMATNSFSSILGNRSASVWYGLGTGLFIGGRARYFRECAIGAEGLAWQRLAMPVR</sequence>
<gene>
    <name evidence="2" type="ORF">B0I00_3339</name>
</gene>
<keyword evidence="2" id="KW-0436">Ligase</keyword>
<feature type="transmembrane region" description="Helical" evidence="1">
    <location>
        <begin position="108"/>
        <end position="125"/>
    </location>
</feature>
<dbReference type="EMBL" id="PHUF01000008">
    <property type="protein sequence ID" value="PKB13301.1"/>
    <property type="molecule type" value="Genomic_DNA"/>
</dbReference>
<dbReference type="AlphaFoldDB" id="A0A2N0H2Z1"/>
<dbReference type="Proteomes" id="UP000232587">
    <property type="component" value="Unassembled WGS sequence"/>
</dbReference>
<evidence type="ECO:0000313" key="2">
    <source>
        <dbReference type="EMBL" id="PKB13301.1"/>
    </source>
</evidence>
<feature type="transmembrane region" description="Helical" evidence="1">
    <location>
        <begin position="200"/>
        <end position="222"/>
    </location>
</feature>
<feature type="transmembrane region" description="Helical" evidence="1">
    <location>
        <begin position="234"/>
        <end position="257"/>
    </location>
</feature>
<comment type="caution">
    <text evidence="2">The sequence shown here is derived from an EMBL/GenBank/DDBJ whole genome shotgun (WGS) entry which is preliminary data.</text>
</comment>
<protein>
    <submittedName>
        <fullName evidence="2">O-antigen ligase</fullName>
    </submittedName>
</protein>
<feature type="transmembrane region" description="Helical" evidence="1">
    <location>
        <begin position="167"/>
        <end position="188"/>
    </location>
</feature>
<feature type="transmembrane region" description="Helical" evidence="1">
    <location>
        <begin position="12"/>
        <end position="34"/>
    </location>
</feature>
<feature type="transmembrane region" description="Helical" evidence="1">
    <location>
        <begin position="373"/>
        <end position="393"/>
    </location>
</feature>
<dbReference type="GO" id="GO:0016874">
    <property type="term" value="F:ligase activity"/>
    <property type="evidence" value="ECO:0007669"/>
    <property type="project" value="UniProtKB-KW"/>
</dbReference>
<feature type="transmembrane region" description="Helical" evidence="1">
    <location>
        <begin position="331"/>
        <end position="353"/>
    </location>
</feature>
<feature type="transmembrane region" description="Helical" evidence="1">
    <location>
        <begin position="77"/>
        <end position="96"/>
    </location>
</feature>
<evidence type="ECO:0000313" key="3">
    <source>
        <dbReference type="Proteomes" id="UP000232587"/>
    </source>
</evidence>
<organism evidence="2 3">
    <name type="scientific">Novosphingobium kunmingense</name>
    <dbReference type="NCBI Taxonomy" id="1211806"/>
    <lineage>
        <taxon>Bacteria</taxon>
        <taxon>Pseudomonadati</taxon>
        <taxon>Pseudomonadota</taxon>
        <taxon>Alphaproteobacteria</taxon>
        <taxon>Sphingomonadales</taxon>
        <taxon>Sphingomonadaceae</taxon>
        <taxon>Novosphingobium</taxon>
    </lineage>
</organism>
<feature type="transmembrane region" description="Helical" evidence="1">
    <location>
        <begin position="46"/>
        <end position="65"/>
    </location>
</feature>